<dbReference type="AlphaFoldDB" id="A0A9D2F7E5"/>
<dbReference type="PANTHER" id="PTHR43061:SF1">
    <property type="entry name" value="GTP DIPHOSPHOKINASE RSH1, CHLOROPLASTIC-RELATED"/>
    <property type="match status" value="1"/>
</dbReference>
<dbReference type="EMBL" id="DXBN01000175">
    <property type="protein sequence ID" value="HIZ53830.1"/>
    <property type="molecule type" value="Genomic_DNA"/>
</dbReference>
<reference evidence="1" key="1">
    <citation type="journal article" date="2021" name="PeerJ">
        <title>Extensive microbial diversity within the chicken gut microbiome revealed by metagenomics and culture.</title>
        <authorList>
            <person name="Gilroy R."/>
            <person name="Ravi A."/>
            <person name="Getino M."/>
            <person name="Pursley I."/>
            <person name="Horton D.L."/>
            <person name="Alikhan N.F."/>
            <person name="Baker D."/>
            <person name="Gharbi K."/>
            <person name="Hall N."/>
            <person name="Watson M."/>
            <person name="Adriaenssens E.M."/>
            <person name="Foster-Nyarko E."/>
            <person name="Jarju S."/>
            <person name="Secka A."/>
            <person name="Antonio M."/>
            <person name="Oren A."/>
            <person name="Chaudhuri R.R."/>
            <person name="La Ragione R."/>
            <person name="Hildebrand F."/>
            <person name="Pallen M.J."/>
        </authorList>
    </citation>
    <scope>NUCLEOTIDE SEQUENCE</scope>
    <source>
        <strain evidence="1">CHK172-16539</strain>
    </source>
</reference>
<dbReference type="PANTHER" id="PTHR43061">
    <property type="entry name" value="GTP DIPHOSPHOKINASE RSH1, CHLOROPLASTIC-RELATED"/>
    <property type="match status" value="1"/>
</dbReference>
<evidence type="ECO:0000313" key="2">
    <source>
        <dbReference type="Proteomes" id="UP000824063"/>
    </source>
</evidence>
<feature type="non-terminal residue" evidence="1">
    <location>
        <position position="79"/>
    </location>
</feature>
<gene>
    <name evidence="1" type="ORF">IAA20_07815</name>
</gene>
<dbReference type="Proteomes" id="UP000824063">
    <property type="component" value="Unassembled WGS sequence"/>
</dbReference>
<protein>
    <submittedName>
        <fullName evidence="1">HD domain-containing protein</fullName>
    </submittedName>
</protein>
<dbReference type="SUPFAM" id="SSF109604">
    <property type="entry name" value="HD-domain/PDEase-like"/>
    <property type="match status" value="1"/>
</dbReference>
<dbReference type="Gene3D" id="1.10.3210.10">
    <property type="entry name" value="Hypothetical protein af1432"/>
    <property type="match status" value="1"/>
</dbReference>
<dbReference type="Pfam" id="PF13328">
    <property type="entry name" value="HD_4"/>
    <property type="match status" value="1"/>
</dbReference>
<comment type="caution">
    <text evidence="1">The sequence shown here is derived from an EMBL/GenBank/DDBJ whole genome shotgun (WGS) entry which is preliminary data.</text>
</comment>
<proteinExistence type="predicted"/>
<sequence length="79" mass="8772">MAKEVILTGPNVIKLVSFYMSEKHTAFVQKALDFATKAHEGQFRKSGEPYIIHPIQVAGILAELHMDPHTVATGFLHDV</sequence>
<organism evidence="1 2">
    <name type="scientific">Candidatus Enterococcus avicola</name>
    <dbReference type="NCBI Taxonomy" id="2838561"/>
    <lineage>
        <taxon>Bacteria</taxon>
        <taxon>Bacillati</taxon>
        <taxon>Bacillota</taxon>
        <taxon>Bacilli</taxon>
        <taxon>Lactobacillales</taxon>
        <taxon>Enterococcaceae</taxon>
        <taxon>Enterococcus</taxon>
    </lineage>
</organism>
<reference evidence="1" key="2">
    <citation type="submission" date="2021-04" db="EMBL/GenBank/DDBJ databases">
        <authorList>
            <person name="Gilroy R."/>
        </authorList>
    </citation>
    <scope>NUCLEOTIDE SEQUENCE</scope>
    <source>
        <strain evidence="1">CHK172-16539</strain>
    </source>
</reference>
<name>A0A9D2F7E5_9ENTE</name>
<evidence type="ECO:0000313" key="1">
    <source>
        <dbReference type="EMBL" id="HIZ53830.1"/>
    </source>
</evidence>
<accession>A0A9D2F7E5</accession>